<keyword evidence="3" id="KW-0560">Oxidoreductase</keyword>
<reference evidence="5 6" key="1">
    <citation type="submission" date="2016-10" db="EMBL/GenBank/DDBJ databases">
        <authorList>
            <person name="de Groot N.N."/>
        </authorList>
    </citation>
    <scope>NUCLEOTIDE SEQUENCE [LARGE SCALE GENOMIC DNA]</scope>
    <source>
        <strain evidence="5 6">CGMCC 4.1877</strain>
    </source>
</reference>
<evidence type="ECO:0000256" key="1">
    <source>
        <dbReference type="ARBA" id="ARBA00005104"/>
    </source>
</evidence>
<evidence type="ECO:0000256" key="3">
    <source>
        <dbReference type="ARBA" id="ARBA00023002"/>
    </source>
</evidence>
<dbReference type="EMBL" id="FOUY01000009">
    <property type="protein sequence ID" value="SFN18038.1"/>
    <property type="molecule type" value="Genomic_DNA"/>
</dbReference>
<dbReference type="SUPFAM" id="SSF53597">
    <property type="entry name" value="Dihydrofolate reductase-like"/>
    <property type="match status" value="1"/>
</dbReference>
<organism evidence="5 6">
    <name type="scientific">Pseudonocardia ammonioxydans</name>
    <dbReference type="NCBI Taxonomy" id="260086"/>
    <lineage>
        <taxon>Bacteria</taxon>
        <taxon>Bacillati</taxon>
        <taxon>Actinomycetota</taxon>
        <taxon>Actinomycetes</taxon>
        <taxon>Pseudonocardiales</taxon>
        <taxon>Pseudonocardiaceae</taxon>
        <taxon>Pseudonocardia</taxon>
    </lineage>
</organism>
<dbReference type="Proteomes" id="UP000199614">
    <property type="component" value="Unassembled WGS sequence"/>
</dbReference>
<protein>
    <submittedName>
        <fullName evidence="5">Pyrimidine reductase, riboflavin biosynthesis</fullName>
    </submittedName>
</protein>
<name>A0A1I4WW53_PSUAM</name>
<keyword evidence="6" id="KW-1185">Reference proteome</keyword>
<dbReference type="OrthoDB" id="5243299at2"/>
<comment type="pathway">
    <text evidence="1">Cofactor biosynthesis; riboflavin biosynthesis.</text>
</comment>
<dbReference type="PANTHER" id="PTHR38011">
    <property type="entry name" value="DIHYDROFOLATE REDUCTASE FAMILY PROTEIN (AFU_ORTHOLOGUE AFUA_8G06820)"/>
    <property type="match status" value="1"/>
</dbReference>
<evidence type="ECO:0000259" key="4">
    <source>
        <dbReference type="Pfam" id="PF01872"/>
    </source>
</evidence>
<accession>A0A1I4WW53</accession>
<dbReference type="GO" id="GO:0008703">
    <property type="term" value="F:5-amino-6-(5-phosphoribosylamino)uracil reductase activity"/>
    <property type="evidence" value="ECO:0007669"/>
    <property type="project" value="InterPro"/>
</dbReference>
<evidence type="ECO:0000313" key="5">
    <source>
        <dbReference type="EMBL" id="SFN18038.1"/>
    </source>
</evidence>
<gene>
    <name evidence="5" type="ORF">SAMN05216207_1009154</name>
</gene>
<evidence type="ECO:0000313" key="6">
    <source>
        <dbReference type="Proteomes" id="UP000199614"/>
    </source>
</evidence>
<feature type="domain" description="Bacterial bifunctional deaminase-reductase C-terminal" evidence="4">
    <location>
        <begin position="33"/>
        <end position="241"/>
    </location>
</feature>
<dbReference type="AlphaFoldDB" id="A0A1I4WW53"/>
<dbReference type="GO" id="GO:0009231">
    <property type="term" value="P:riboflavin biosynthetic process"/>
    <property type="evidence" value="ECO:0007669"/>
    <property type="project" value="InterPro"/>
</dbReference>
<proteinExistence type="predicted"/>
<dbReference type="InterPro" id="IPR024072">
    <property type="entry name" value="DHFR-like_dom_sf"/>
</dbReference>
<dbReference type="PANTHER" id="PTHR38011:SF7">
    <property type="entry name" value="2,5-DIAMINO-6-RIBOSYLAMINO-4(3H)-PYRIMIDINONE 5'-PHOSPHATE REDUCTASE"/>
    <property type="match status" value="1"/>
</dbReference>
<dbReference type="Gene3D" id="3.40.430.10">
    <property type="entry name" value="Dihydrofolate Reductase, subunit A"/>
    <property type="match status" value="1"/>
</dbReference>
<evidence type="ECO:0000256" key="2">
    <source>
        <dbReference type="ARBA" id="ARBA00022857"/>
    </source>
</evidence>
<dbReference type="Pfam" id="PF01872">
    <property type="entry name" value="RibD_C"/>
    <property type="match status" value="1"/>
</dbReference>
<sequence length="255" mass="26917">MTEIHQIYPPTAAGPLTTEDIERLYTYPDCTSPYVAVNFVSSADGAVEVDGIARPLSTPPDRVVLQLGTDLADVVLVGANTATVEGFTGVKPTDRRAERRRRFGLSETPVTAVVTATGRSLDPSAPVLRDTLVPTIVFTCAAVPEDLRARWTDAGADVVLVGDGTVDLTAAVAELGRRDLYRVNCMGGPALFGSMAEAGMVDELRLTVAPFVVSGEAARIARGAGMDPARLELVSVITGDDTLLIRYRVGDSSPT</sequence>
<dbReference type="InterPro" id="IPR050765">
    <property type="entry name" value="Riboflavin_Biosynth_HTPR"/>
</dbReference>
<dbReference type="STRING" id="260086.SAMN05216207_1009154"/>
<keyword evidence="2" id="KW-0521">NADP</keyword>
<dbReference type="RefSeq" id="WP_093341309.1">
    <property type="nucleotide sequence ID" value="NZ_FOUY01000009.1"/>
</dbReference>
<dbReference type="InterPro" id="IPR002734">
    <property type="entry name" value="RibDG_C"/>
</dbReference>